<gene>
    <name evidence="2" type="ORF">BTE48_03190</name>
</gene>
<feature type="chain" id="PRO_5012572088" description="DUF4412 domain-containing protein" evidence="1">
    <location>
        <begin position="27"/>
        <end position="272"/>
    </location>
</feature>
<feature type="signal peptide" evidence="1">
    <location>
        <begin position="1"/>
        <end position="26"/>
    </location>
</feature>
<accession>A0A1T4QNJ0</accession>
<evidence type="ECO:0008006" key="4">
    <source>
        <dbReference type="Google" id="ProtNLM"/>
    </source>
</evidence>
<evidence type="ECO:0000256" key="1">
    <source>
        <dbReference type="SAM" id="SignalP"/>
    </source>
</evidence>
<keyword evidence="3" id="KW-1185">Reference proteome</keyword>
<dbReference type="STRING" id="64969.SAMN02745127_01944"/>
<comment type="caution">
    <text evidence="2">The sequence shown here is derived from an EMBL/GenBank/DDBJ whole genome shotgun (WGS) entry which is preliminary data.</text>
</comment>
<evidence type="ECO:0000313" key="2">
    <source>
        <dbReference type="EMBL" id="OPX56447.1"/>
    </source>
</evidence>
<proteinExistence type="predicted"/>
<keyword evidence="1" id="KW-0732">Signal</keyword>
<protein>
    <recommendedName>
        <fullName evidence="4">DUF4412 domain-containing protein</fullName>
    </recommendedName>
</protein>
<dbReference type="RefSeq" id="WP_078745537.1">
    <property type="nucleotide sequence ID" value="NZ_FUXG01000012.1"/>
</dbReference>
<reference evidence="2 3" key="1">
    <citation type="submission" date="2017-01" db="EMBL/GenBank/DDBJ databases">
        <title>Genome Sequencing of a Marine Spirillum, Oceanospirillum multiglobuliferum ATCC 33336, from Japan.</title>
        <authorList>
            <person name="Carney J.G."/>
            <person name="Trachtenberg A.M."/>
            <person name="Rheaume B.A."/>
            <person name="Linnane J.D."/>
            <person name="Pitts N.L."/>
            <person name="Mykles D.L."/>
            <person name="Maclea K.S."/>
        </authorList>
    </citation>
    <scope>NUCLEOTIDE SEQUENCE [LARGE SCALE GENOMIC DNA]</scope>
    <source>
        <strain evidence="2 3">ATCC 33336</strain>
    </source>
</reference>
<dbReference type="AlphaFoldDB" id="A0A1T4QNJ0"/>
<dbReference type="OrthoDB" id="6115508at2"/>
<sequence length="272" mass="30416">MNIRKNFAQLIAAIGLSLTSIGSVQADISLTYQSLNYPDYRSTILVKNQYIRFENPMAPEFFMLFDSEQQHMTLVDGSRQSYTVLDRETLDSLSEQIEVTRKAIIAELETGMKTASAEEKAQMADILEQIKSLAQGPEKALVQYQQTSVQAQVNGYNCTVTQAIINTEEHAQLCVVSAKKAGIPEEEMATLESFHHFSNSVHQQLNPGDSTELLFVMNSKVQIPVSVKRLLPISAQDEYQLMQVKKLSIPASAFSIPNGYQQKDIEDAFIVE</sequence>
<dbReference type="Proteomes" id="UP000191418">
    <property type="component" value="Unassembled WGS sequence"/>
</dbReference>
<organism evidence="2 3">
    <name type="scientific">Oceanospirillum multiglobuliferum</name>
    <dbReference type="NCBI Taxonomy" id="64969"/>
    <lineage>
        <taxon>Bacteria</taxon>
        <taxon>Pseudomonadati</taxon>
        <taxon>Pseudomonadota</taxon>
        <taxon>Gammaproteobacteria</taxon>
        <taxon>Oceanospirillales</taxon>
        <taxon>Oceanospirillaceae</taxon>
        <taxon>Oceanospirillum</taxon>
    </lineage>
</organism>
<evidence type="ECO:0000313" key="3">
    <source>
        <dbReference type="Proteomes" id="UP000191418"/>
    </source>
</evidence>
<dbReference type="EMBL" id="MTSM01000003">
    <property type="protein sequence ID" value="OPX56447.1"/>
    <property type="molecule type" value="Genomic_DNA"/>
</dbReference>
<name>A0A1T4QNJ0_9GAMM</name>